<dbReference type="Proteomes" id="UP000677228">
    <property type="component" value="Unassembled WGS sequence"/>
</dbReference>
<evidence type="ECO:0000313" key="6">
    <source>
        <dbReference type="Proteomes" id="UP000663829"/>
    </source>
</evidence>
<feature type="region of interest" description="Disordered" evidence="1">
    <location>
        <begin position="193"/>
        <end position="216"/>
    </location>
</feature>
<evidence type="ECO:0000313" key="5">
    <source>
        <dbReference type="EMBL" id="CAF4020470.1"/>
    </source>
</evidence>
<dbReference type="EMBL" id="CAJOBC010001011">
    <property type="protein sequence ID" value="CAF3647700.1"/>
    <property type="molecule type" value="Genomic_DNA"/>
</dbReference>
<evidence type="ECO:0000313" key="4">
    <source>
        <dbReference type="EMBL" id="CAF3647700.1"/>
    </source>
</evidence>
<proteinExistence type="predicted"/>
<evidence type="ECO:0000313" key="2">
    <source>
        <dbReference type="EMBL" id="CAF0860048.1"/>
    </source>
</evidence>
<organism evidence="2 6">
    <name type="scientific">Didymodactylos carnosus</name>
    <dbReference type="NCBI Taxonomy" id="1234261"/>
    <lineage>
        <taxon>Eukaryota</taxon>
        <taxon>Metazoa</taxon>
        <taxon>Spiralia</taxon>
        <taxon>Gnathifera</taxon>
        <taxon>Rotifera</taxon>
        <taxon>Eurotatoria</taxon>
        <taxon>Bdelloidea</taxon>
        <taxon>Philodinida</taxon>
        <taxon>Philodinidae</taxon>
        <taxon>Didymodactylos</taxon>
    </lineage>
</organism>
<dbReference type="Proteomes" id="UP000681722">
    <property type="component" value="Unassembled WGS sequence"/>
</dbReference>
<feature type="compositionally biased region" description="Polar residues" evidence="1">
    <location>
        <begin position="124"/>
        <end position="135"/>
    </location>
</feature>
<protein>
    <submittedName>
        <fullName evidence="2">Uncharacterized protein</fullName>
    </submittedName>
</protein>
<keyword evidence="6" id="KW-1185">Reference proteome</keyword>
<feature type="region of interest" description="Disordered" evidence="1">
    <location>
        <begin position="69"/>
        <end position="172"/>
    </location>
</feature>
<comment type="caution">
    <text evidence="2">The sequence shown here is derived from an EMBL/GenBank/DDBJ whole genome shotgun (WGS) entry which is preliminary data.</text>
</comment>
<reference evidence="2" key="1">
    <citation type="submission" date="2021-02" db="EMBL/GenBank/DDBJ databases">
        <authorList>
            <person name="Nowell W R."/>
        </authorList>
    </citation>
    <scope>NUCLEOTIDE SEQUENCE</scope>
</reference>
<dbReference type="AlphaFoldDB" id="A0A813WM95"/>
<dbReference type="EMBL" id="CAJNOQ010001011">
    <property type="protein sequence ID" value="CAF0860048.1"/>
    <property type="molecule type" value="Genomic_DNA"/>
</dbReference>
<evidence type="ECO:0000313" key="3">
    <source>
        <dbReference type="EMBL" id="CAF1211591.1"/>
    </source>
</evidence>
<feature type="compositionally biased region" description="Basic and acidic residues" evidence="1">
    <location>
        <begin position="137"/>
        <end position="157"/>
    </location>
</feature>
<dbReference type="Proteomes" id="UP000663829">
    <property type="component" value="Unassembled WGS sequence"/>
</dbReference>
<dbReference type="Proteomes" id="UP000682733">
    <property type="component" value="Unassembled WGS sequence"/>
</dbReference>
<dbReference type="EMBL" id="CAJNOK010014771">
    <property type="protein sequence ID" value="CAF1211591.1"/>
    <property type="molecule type" value="Genomic_DNA"/>
</dbReference>
<feature type="compositionally biased region" description="Basic residues" evidence="1">
    <location>
        <begin position="113"/>
        <end position="123"/>
    </location>
</feature>
<name>A0A813WM95_9BILA</name>
<gene>
    <name evidence="2" type="ORF">GPM918_LOCUS6536</name>
    <name evidence="3" type="ORF">OVA965_LOCUS24478</name>
    <name evidence="4" type="ORF">SRO942_LOCUS6536</name>
    <name evidence="5" type="ORF">TMI583_LOCUS25196</name>
</gene>
<evidence type="ECO:0000256" key="1">
    <source>
        <dbReference type="SAM" id="MobiDB-lite"/>
    </source>
</evidence>
<sequence>MMMGGGMMGGGMMGGGMMGSGMMGSGMMGGGMMGGGMIDPSMMYGGGQVLQPLGFNGRNDKKHTQLSVHVDKGDPHSSGGFSSSMGDNIAGGMEDMSGDMDDTDMGSITDMLHKKRSMSKQRRSNSNLKSNNGESASDVKRSDDENDEKELREDMRSHSANSNNRHRRDADSVIVLHDQQPDSLATEMQQANFKSEGTQHEHEQPANTAAFKDQHNDAINDIVNAQRRRREFENDLSNEPSDESKTIYAAHVDDPDGVHNKQRVETSFRRHSPFSPFHTTWIPYNYANMPTWFMRPNPWNHRREVIRFYHLLETPHGVKINRLNKDYYRPGKRHLKDQQKKRRNDDD</sequence>
<dbReference type="EMBL" id="CAJOBA010036305">
    <property type="protein sequence ID" value="CAF4020470.1"/>
    <property type="molecule type" value="Genomic_DNA"/>
</dbReference>
<accession>A0A813WM95</accession>